<evidence type="ECO:0000256" key="2">
    <source>
        <dbReference type="ARBA" id="ARBA00004892"/>
    </source>
</evidence>
<protein>
    <recommendedName>
        <fullName evidence="5 7">Uronate isomerase</fullName>
        <ecNumber evidence="4 7">5.3.1.12</ecNumber>
    </recommendedName>
    <alternativeName>
        <fullName evidence="7">Glucuronate isomerase</fullName>
    </alternativeName>
    <alternativeName>
        <fullName evidence="7">Uronic isomerase</fullName>
    </alternativeName>
</protein>
<gene>
    <name evidence="7" type="primary">uxaC</name>
    <name evidence="8" type="ORF">SAMN04487988_11768</name>
</gene>
<reference evidence="9" key="1">
    <citation type="submission" date="2016-10" db="EMBL/GenBank/DDBJ databases">
        <authorList>
            <person name="Varghese N."/>
            <person name="Submissions S."/>
        </authorList>
    </citation>
    <scope>NUCLEOTIDE SEQUENCE [LARGE SCALE GENOMIC DNA]</scope>
    <source>
        <strain evidence="9">DSM 19315</strain>
    </source>
</reference>
<dbReference type="GO" id="GO:0042840">
    <property type="term" value="P:D-glucuronate catabolic process"/>
    <property type="evidence" value="ECO:0007669"/>
    <property type="project" value="TreeGrafter"/>
</dbReference>
<dbReference type="Pfam" id="PF02614">
    <property type="entry name" value="UxaC"/>
    <property type="match status" value="1"/>
</dbReference>
<dbReference type="UniPathway" id="UPA00246"/>
<comment type="catalytic activity">
    <reaction evidence="1 7">
        <text>D-glucuronate = D-fructuronate</text>
        <dbReference type="Rhea" id="RHEA:13049"/>
        <dbReference type="ChEBI" id="CHEBI:58720"/>
        <dbReference type="ChEBI" id="CHEBI:59863"/>
        <dbReference type="EC" id="5.3.1.12"/>
    </reaction>
</comment>
<evidence type="ECO:0000256" key="4">
    <source>
        <dbReference type="ARBA" id="ARBA00012546"/>
    </source>
</evidence>
<dbReference type="EMBL" id="FOPC01000017">
    <property type="protein sequence ID" value="SFH10802.1"/>
    <property type="molecule type" value="Genomic_DNA"/>
</dbReference>
<evidence type="ECO:0000256" key="7">
    <source>
        <dbReference type="HAMAP-Rule" id="MF_00675"/>
    </source>
</evidence>
<dbReference type="AlphaFoldDB" id="A0A1I2XBM6"/>
<dbReference type="InterPro" id="IPR003766">
    <property type="entry name" value="Uronate_isomerase"/>
</dbReference>
<evidence type="ECO:0000256" key="3">
    <source>
        <dbReference type="ARBA" id="ARBA00008397"/>
    </source>
</evidence>
<evidence type="ECO:0000256" key="6">
    <source>
        <dbReference type="ARBA" id="ARBA00023235"/>
    </source>
</evidence>
<dbReference type="Proteomes" id="UP000199642">
    <property type="component" value="Unassembled WGS sequence"/>
</dbReference>
<dbReference type="STRING" id="435880.SAMN04487988_11768"/>
<evidence type="ECO:0000313" key="9">
    <source>
        <dbReference type="Proteomes" id="UP000199642"/>
    </source>
</evidence>
<dbReference type="Gene3D" id="1.10.2020.10">
    <property type="entry name" value="uronate isomerase, domain 2, chain A"/>
    <property type="match status" value="1"/>
</dbReference>
<organism evidence="8 9">
    <name type="scientific">Algoriphagus hitonicola</name>
    <dbReference type="NCBI Taxonomy" id="435880"/>
    <lineage>
        <taxon>Bacteria</taxon>
        <taxon>Pseudomonadati</taxon>
        <taxon>Bacteroidota</taxon>
        <taxon>Cytophagia</taxon>
        <taxon>Cytophagales</taxon>
        <taxon>Cyclobacteriaceae</taxon>
        <taxon>Algoriphagus</taxon>
    </lineage>
</organism>
<dbReference type="InterPro" id="IPR032466">
    <property type="entry name" value="Metal_Hydrolase"/>
</dbReference>
<name>A0A1I2XBM6_9BACT</name>
<comment type="pathway">
    <text evidence="2 7">Carbohydrate metabolism; pentose and glucuronate interconversion.</text>
</comment>
<dbReference type="OrthoDB" id="9766564at2"/>
<dbReference type="EC" id="5.3.1.12" evidence="4 7"/>
<dbReference type="HAMAP" id="MF_00675">
    <property type="entry name" value="UxaC"/>
    <property type="match status" value="1"/>
</dbReference>
<dbReference type="PANTHER" id="PTHR30068">
    <property type="entry name" value="URONATE ISOMERASE"/>
    <property type="match status" value="1"/>
</dbReference>
<dbReference type="Gene3D" id="3.20.20.140">
    <property type="entry name" value="Metal-dependent hydrolases"/>
    <property type="match status" value="1"/>
</dbReference>
<dbReference type="GO" id="GO:0019698">
    <property type="term" value="P:D-galacturonate catabolic process"/>
    <property type="evidence" value="ECO:0007669"/>
    <property type="project" value="TreeGrafter"/>
</dbReference>
<evidence type="ECO:0000256" key="5">
    <source>
        <dbReference type="ARBA" id="ARBA00020555"/>
    </source>
</evidence>
<keyword evidence="9" id="KW-1185">Reference proteome</keyword>
<dbReference type="PANTHER" id="PTHR30068:SF4">
    <property type="entry name" value="URONATE ISOMERASE"/>
    <property type="match status" value="1"/>
</dbReference>
<sequence>MNSPNQPTFFLSDDFLLQSDFAKVLYHSYAKNLPIIDYHNHLPPSEVNTNRQFSNLTEIWLAGDHYKWRAMRTLGVSERFITGNAEANEKFEKWAFTVPYTVRNPLYHWTHLELNRYFGLEELLSQKNAAEVYAHCNQFLQTPDFRTVPLLTKMNVEIICSTDDPADSLDHHVEFAQKGNSLQLYPAFRPDKSYAIENPESYLSYLEKLGEAAKLKIDSFENLLAALQDRVDYFHHRGCRLSDHGLEQLYFFEKEDFQIEELFRRIRLGKELSKPETQYFKFKTLQSLCRMYHKKGWVQQFHLGALRNTNTHQLRQLGPDTGFDSIGDFEQAEALAGFLNSLEKSEQLSKTILYNLNPRDNAIFAAMIGNFNGGEIKGKIQFGSGWWYLDQKEGMEAQINTLSNMGLISCFVGMLTDSRSFLSFPRHEYFRRILCNLFGQDVQNGILPWDEKWLGKIIADICYHNAANYFDFSPSNFDLK</sequence>
<evidence type="ECO:0000313" key="8">
    <source>
        <dbReference type="EMBL" id="SFH10802.1"/>
    </source>
</evidence>
<evidence type="ECO:0000256" key="1">
    <source>
        <dbReference type="ARBA" id="ARBA00001165"/>
    </source>
</evidence>
<dbReference type="SUPFAM" id="SSF51556">
    <property type="entry name" value="Metallo-dependent hydrolases"/>
    <property type="match status" value="1"/>
</dbReference>
<keyword evidence="6 7" id="KW-0413">Isomerase</keyword>
<dbReference type="NCBIfam" id="NF002794">
    <property type="entry name" value="PRK02925.1"/>
    <property type="match status" value="1"/>
</dbReference>
<comment type="similarity">
    <text evidence="3 7">Belongs to the metallo-dependent hydrolases superfamily. Uronate isomerase family.</text>
</comment>
<accession>A0A1I2XBM6</accession>
<dbReference type="RefSeq" id="WP_092794197.1">
    <property type="nucleotide sequence ID" value="NZ_FOPC01000017.1"/>
</dbReference>
<proteinExistence type="inferred from homology"/>
<comment type="catalytic activity">
    <reaction evidence="7">
        <text>aldehydo-D-galacturonate = keto-D-tagaturonate</text>
        <dbReference type="Rhea" id="RHEA:27702"/>
        <dbReference type="ChEBI" id="CHEBI:12952"/>
        <dbReference type="ChEBI" id="CHEBI:17886"/>
    </reaction>
</comment>
<dbReference type="GO" id="GO:0008880">
    <property type="term" value="F:glucuronate isomerase activity"/>
    <property type="evidence" value="ECO:0007669"/>
    <property type="project" value="UniProtKB-UniRule"/>
</dbReference>